<dbReference type="Gene3D" id="3.20.20.450">
    <property type="entry name" value="EAL domain"/>
    <property type="match status" value="1"/>
</dbReference>
<dbReference type="InterPro" id="IPR000160">
    <property type="entry name" value="GGDEF_dom"/>
</dbReference>
<dbReference type="PROSITE" id="PS50887">
    <property type="entry name" value="GGDEF"/>
    <property type="match status" value="1"/>
</dbReference>
<dbReference type="RefSeq" id="WP_171993420.1">
    <property type="nucleotide sequence ID" value="NZ_CP012542.1"/>
</dbReference>
<evidence type="ECO:0000259" key="3">
    <source>
        <dbReference type="PROSITE" id="PS50883"/>
    </source>
</evidence>
<keyword evidence="2" id="KW-1133">Transmembrane helix</keyword>
<dbReference type="InterPro" id="IPR043128">
    <property type="entry name" value="Rev_trsase/Diguanyl_cyclase"/>
</dbReference>
<evidence type="ECO:0000313" key="6">
    <source>
        <dbReference type="Proteomes" id="UP000503264"/>
    </source>
</evidence>
<dbReference type="InterPro" id="IPR050706">
    <property type="entry name" value="Cyclic-di-GMP_PDE-like"/>
</dbReference>
<dbReference type="InterPro" id="IPR001633">
    <property type="entry name" value="EAL_dom"/>
</dbReference>
<evidence type="ECO:0000313" key="5">
    <source>
        <dbReference type="EMBL" id="QCD44194.1"/>
    </source>
</evidence>
<dbReference type="Pfam" id="PF00990">
    <property type="entry name" value="GGDEF"/>
    <property type="match status" value="1"/>
</dbReference>
<dbReference type="InterPro" id="IPR035919">
    <property type="entry name" value="EAL_sf"/>
</dbReference>
<feature type="transmembrane region" description="Helical" evidence="2">
    <location>
        <begin position="130"/>
        <end position="147"/>
    </location>
</feature>
<keyword evidence="2" id="KW-0472">Membrane</keyword>
<accession>A0A6G5QEZ5</accession>
<dbReference type="Pfam" id="PF00563">
    <property type="entry name" value="EAL"/>
    <property type="match status" value="1"/>
</dbReference>
<dbReference type="SUPFAM" id="SSF141868">
    <property type="entry name" value="EAL domain-like"/>
    <property type="match status" value="1"/>
</dbReference>
<evidence type="ECO:0000256" key="1">
    <source>
        <dbReference type="SAM" id="Coils"/>
    </source>
</evidence>
<feature type="domain" description="GGDEF" evidence="4">
    <location>
        <begin position="372"/>
        <end position="505"/>
    </location>
</feature>
<gene>
    <name evidence="5" type="ORF">CMUC_0381</name>
</gene>
<feature type="coiled-coil region" evidence="1">
    <location>
        <begin position="304"/>
        <end position="342"/>
    </location>
</feature>
<feature type="transmembrane region" description="Helical" evidence="2">
    <location>
        <begin position="281"/>
        <end position="302"/>
    </location>
</feature>
<feature type="transmembrane region" description="Helical" evidence="2">
    <location>
        <begin position="36"/>
        <end position="52"/>
    </location>
</feature>
<dbReference type="CDD" id="cd01949">
    <property type="entry name" value="GGDEF"/>
    <property type="match status" value="1"/>
</dbReference>
<keyword evidence="2" id="KW-0812">Transmembrane</keyword>
<dbReference type="SUPFAM" id="SSF55073">
    <property type="entry name" value="Nucleotide cyclase"/>
    <property type="match status" value="1"/>
</dbReference>
<dbReference type="NCBIfam" id="TIGR00254">
    <property type="entry name" value="GGDEF"/>
    <property type="match status" value="1"/>
</dbReference>
<keyword evidence="1" id="KW-0175">Coiled coil</keyword>
<feature type="transmembrane region" description="Helical" evidence="2">
    <location>
        <begin position="96"/>
        <end position="118"/>
    </location>
</feature>
<feature type="transmembrane region" description="Helical" evidence="2">
    <location>
        <begin position="254"/>
        <end position="275"/>
    </location>
</feature>
<dbReference type="CDD" id="cd01948">
    <property type="entry name" value="EAL"/>
    <property type="match status" value="1"/>
</dbReference>
<dbReference type="InterPro" id="IPR029787">
    <property type="entry name" value="Nucleotide_cyclase"/>
</dbReference>
<dbReference type="PANTHER" id="PTHR33121">
    <property type="entry name" value="CYCLIC DI-GMP PHOSPHODIESTERASE PDEF"/>
    <property type="match status" value="1"/>
</dbReference>
<name>A0A6G5QEZ5_9BACT</name>
<dbReference type="Gene3D" id="3.30.70.270">
    <property type="match status" value="1"/>
</dbReference>
<reference evidence="5 6" key="1">
    <citation type="submission" date="2016-07" db="EMBL/GenBank/DDBJ databases">
        <title>Comparative genomics of the Campylobacter concisus group.</title>
        <authorList>
            <person name="Miller W.G."/>
            <person name="Yee E."/>
            <person name="Chapman M.H."/>
            <person name="Huynh S."/>
            <person name="Bono J.L."/>
            <person name="On S.L.W."/>
            <person name="StLeger J."/>
            <person name="Foster G."/>
            <person name="Parker C.T."/>
        </authorList>
    </citation>
    <scope>NUCLEOTIDE SEQUENCE [LARGE SCALE GENOMIC DNA]</scope>
    <source>
        <strain evidence="5 6">CCUG 21559</strain>
    </source>
</reference>
<dbReference type="Proteomes" id="UP000503264">
    <property type="component" value="Chromosome"/>
</dbReference>
<keyword evidence="6" id="KW-1185">Reference proteome</keyword>
<feature type="transmembrane region" description="Helical" evidence="2">
    <location>
        <begin position="159"/>
        <end position="181"/>
    </location>
</feature>
<organism evidence="5 6">
    <name type="scientific">Campylobacter mucosalis CCUG 21559</name>
    <dbReference type="NCBI Taxonomy" id="1032067"/>
    <lineage>
        <taxon>Bacteria</taxon>
        <taxon>Pseudomonadati</taxon>
        <taxon>Campylobacterota</taxon>
        <taxon>Epsilonproteobacteria</taxon>
        <taxon>Campylobacterales</taxon>
        <taxon>Campylobacteraceae</taxon>
        <taxon>Campylobacter</taxon>
    </lineage>
</organism>
<evidence type="ECO:0000256" key="2">
    <source>
        <dbReference type="SAM" id="Phobius"/>
    </source>
</evidence>
<evidence type="ECO:0000259" key="4">
    <source>
        <dbReference type="PROSITE" id="PS50887"/>
    </source>
</evidence>
<dbReference type="PROSITE" id="PS50883">
    <property type="entry name" value="EAL"/>
    <property type="match status" value="1"/>
</dbReference>
<feature type="transmembrane region" description="Helical" evidence="2">
    <location>
        <begin position="223"/>
        <end position="242"/>
    </location>
</feature>
<dbReference type="GO" id="GO:0071111">
    <property type="term" value="F:cyclic-guanylate-specific phosphodiesterase activity"/>
    <property type="evidence" value="ECO:0007669"/>
    <property type="project" value="InterPro"/>
</dbReference>
<dbReference type="PANTHER" id="PTHR33121:SF70">
    <property type="entry name" value="SIGNALING PROTEIN YKOW"/>
    <property type="match status" value="1"/>
</dbReference>
<dbReference type="SMART" id="SM00267">
    <property type="entry name" value="GGDEF"/>
    <property type="match status" value="1"/>
</dbReference>
<feature type="transmembrane region" description="Helical" evidence="2">
    <location>
        <begin position="193"/>
        <end position="211"/>
    </location>
</feature>
<dbReference type="EMBL" id="CP012542">
    <property type="protein sequence ID" value="QCD44194.1"/>
    <property type="molecule type" value="Genomic_DNA"/>
</dbReference>
<sequence length="771" mass="88029">MKNRFPISTLLSCFVIFVLFAAYIYALDYDRKDLANALSVVFSMSMAIFMLKQLMTCNCVDFKWGNIVASFAVWGFADCIFITYETDTIGDNFILHSVYAMPVFFMFISFISIGYSYFRHSSIIQARIDISVIFIASMGFLLSFLSEQNFANNISNANFFFNTFYIFIDVFIFLSSLFMMFSIRNLSEYKDTRILLIGFAIYGFYDVFYSINDINGKLLDNTFADAMFFIVFIVFFVASLYAKKYKNIRLDENFGVGVLKKTLLLVFMPILKYIFDDNSEMTYIIFMLVLALFYAILSLNIASNTQSRLAIESEKAQKAKLKREIQEYVAKLEHTNNQLNEQSKYDYLTKAYNRPYFLTLLSEMIKTKDLGEQINVYSIDLNRFKTINDSHGHYVGDEVLVKLIESLKEILPPNSIIARFAGDDIAIATKKRELQNDYAEFAQKLLKRIRVPITIDGIKINLSAKIGVGFTQTSQIKVEDLLAKSLAALNKAKSDTKHSFVLYDEELGNTLLQENSIQILLDSVKFDKEFSLVYQPQYEINGKKLIGAEALIRWHSPIKGFISPGLFIPIAEQSSIIVNIGKWVSKKAIEKIAYINKTYNTNLKMSINVSPKQIDSVNFVDNMLDTINSCDVKTSSVCFEITEMSWMSNEEIIKEILQNFQDNGIDVAIDDFGTGFSSLSYINKYKINKLKIAKELVDDIQTDDVSKDVVRAIIALAKTLGIKTIAEGVESEEQLEILRDFGCDEVQGYVWSKPLHETDFEALVQRMSGRA</sequence>
<proteinExistence type="predicted"/>
<protein>
    <submittedName>
        <fullName evidence="5">Diguanylate cyclase/phosphodiesterase</fullName>
    </submittedName>
</protein>
<feature type="domain" description="EAL" evidence="3">
    <location>
        <begin position="513"/>
        <end position="768"/>
    </location>
</feature>
<dbReference type="AlphaFoldDB" id="A0A6G5QEZ5"/>
<feature type="transmembrane region" description="Helical" evidence="2">
    <location>
        <begin position="64"/>
        <end position="84"/>
    </location>
</feature>
<dbReference type="SMART" id="SM00052">
    <property type="entry name" value="EAL"/>
    <property type="match status" value="1"/>
</dbReference>